<feature type="transmembrane region" description="Helical" evidence="8">
    <location>
        <begin position="12"/>
        <end position="34"/>
    </location>
</feature>
<feature type="transmembrane region" description="Helical" evidence="8">
    <location>
        <begin position="438"/>
        <end position="466"/>
    </location>
</feature>
<dbReference type="EMBL" id="OV121135">
    <property type="protein sequence ID" value="CAH0555939.1"/>
    <property type="molecule type" value="Genomic_DNA"/>
</dbReference>
<evidence type="ECO:0000256" key="4">
    <source>
        <dbReference type="ARBA" id="ARBA00022692"/>
    </source>
</evidence>
<dbReference type="PRINTS" id="PR01609">
    <property type="entry name" value="CD36FAMILY"/>
</dbReference>
<reference evidence="9" key="1">
    <citation type="submission" date="2021-12" db="EMBL/GenBank/DDBJ databases">
        <authorList>
            <person name="King R."/>
        </authorList>
    </citation>
    <scope>NUCLEOTIDE SEQUENCE</scope>
</reference>
<keyword evidence="4 8" id="KW-0812">Transmembrane</keyword>
<keyword evidence="10" id="KW-1185">Reference proteome</keyword>
<keyword evidence="5 8" id="KW-1133">Transmembrane helix</keyword>
<keyword evidence="6 8" id="KW-0472">Membrane</keyword>
<keyword evidence="7" id="KW-0325">Glycoprotein</keyword>
<dbReference type="Pfam" id="PF01130">
    <property type="entry name" value="CD36"/>
    <property type="match status" value="1"/>
</dbReference>
<dbReference type="PANTHER" id="PTHR11923:SF93">
    <property type="entry name" value="GH07959P-RELATED"/>
    <property type="match status" value="1"/>
</dbReference>
<dbReference type="OrthoDB" id="514335at2759"/>
<evidence type="ECO:0000256" key="6">
    <source>
        <dbReference type="ARBA" id="ARBA00023136"/>
    </source>
</evidence>
<proteinExistence type="inferred from homology"/>
<dbReference type="PANTHER" id="PTHR11923">
    <property type="entry name" value="SCAVENGER RECEPTOR CLASS B TYPE-1 SR-B1"/>
    <property type="match status" value="1"/>
</dbReference>
<evidence type="ECO:0000256" key="7">
    <source>
        <dbReference type="ARBA" id="ARBA00023180"/>
    </source>
</evidence>
<comment type="similarity">
    <text evidence="2">Belongs to the CD36 family.</text>
</comment>
<evidence type="ECO:0000256" key="2">
    <source>
        <dbReference type="ARBA" id="ARBA00010532"/>
    </source>
</evidence>
<sequence>MNLYRPCNKYSIICLISFLLIFLGIFLISSWSFLYDQITRSSMTLTPTSMAFDIWKKNPVPMKIDFYFYNWTNPQDIHNVTVKPKFVELGPYRFIETKEKSNITWNANNNTVTFNHVKKWYFDPENSPRSLFDEITTLNPTTVSASYAARDWSYFVKKGLSVALKSMASKIHITKTVGELLFEGYEDPLLNMARNMPFLAGSSMPPMDKFGWFYGRNGSETYEGTFNMDTGVDGSLGRLYRWKGMNHTDFYKDECSDVGGSAGEFFPPNMNKETIIKFFSADLCRTMELEFQKEMELHNMAAYKFSAGDRFLDNGTKFAANKCYCMGDCMPSGAVNVSACRYGSPAFVSLPHFHKADSYYQDCIEGVTSEDSKHDFYMVFEPTTGIPLEVAARLQLNLLIHPINSIEMFETVPKVYFPVMWFEQVVKMPDSMALQIRLLLNFQVICCSAGITLIFAGLLVQFCFCYKLCSAKFCKKKCKNEDIVIKERVPLTDGNYRL</sequence>
<evidence type="ECO:0000256" key="8">
    <source>
        <dbReference type="SAM" id="Phobius"/>
    </source>
</evidence>
<dbReference type="AlphaFoldDB" id="A0A9P0FIR1"/>
<dbReference type="GO" id="GO:0005044">
    <property type="term" value="F:scavenger receptor activity"/>
    <property type="evidence" value="ECO:0007669"/>
    <property type="project" value="TreeGrafter"/>
</dbReference>
<dbReference type="GO" id="GO:0005737">
    <property type="term" value="C:cytoplasm"/>
    <property type="evidence" value="ECO:0007669"/>
    <property type="project" value="TreeGrafter"/>
</dbReference>
<dbReference type="InterPro" id="IPR002159">
    <property type="entry name" value="CD36_fam"/>
</dbReference>
<organism evidence="9 10">
    <name type="scientific">Brassicogethes aeneus</name>
    <name type="common">Rape pollen beetle</name>
    <name type="synonym">Meligethes aeneus</name>
    <dbReference type="NCBI Taxonomy" id="1431903"/>
    <lineage>
        <taxon>Eukaryota</taxon>
        <taxon>Metazoa</taxon>
        <taxon>Ecdysozoa</taxon>
        <taxon>Arthropoda</taxon>
        <taxon>Hexapoda</taxon>
        <taxon>Insecta</taxon>
        <taxon>Pterygota</taxon>
        <taxon>Neoptera</taxon>
        <taxon>Endopterygota</taxon>
        <taxon>Coleoptera</taxon>
        <taxon>Polyphaga</taxon>
        <taxon>Cucujiformia</taxon>
        <taxon>Nitidulidae</taxon>
        <taxon>Meligethinae</taxon>
        <taxon>Brassicogethes</taxon>
    </lineage>
</organism>
<comment type="subcellular location">
    <subcellularLocation>
        <location evidence="1">Cell membrane</location>
    </subcellularLocation>
</comment>
<dbReference type="GO" id="GO:0005886">
    <property type="term" value="C:plasma membrane"/>
    <property type="evidence" value="ECO:0007669"/>
    <property type="project" value="UniProtKB-SubCell"/>
</dbReference>
<keyword evidence="3" id="KW-1003">Cell membrane</keyword>
<dbReference type="Proteomes" id="UP001154078">
    <property type="component" value="Chromosome 4"/>
</dbReference>
<evidence type="ECO:0000313" key="9">
    <source>
        <dbReference type="EMBL" id="CAH0555939.1"/>
    </source>
</evidence>
<protein>
    <submittedName>
        <fullName evidence="9">Uncharacterized protein</fullName>
    </submittedName>
</protein>
<evidence type="ECO:0000256" key="5">
    <source>
        <dbReference type="ARBA" id="ARBA00022989"/>
    </source>
</evidence>
<accession>A0A9P0FIR1</accession>
<evidence type="ECO:0000256" key="1">
    <source>
        <dbReference type="ARBA" id="ARBA00004236"/>
    </source>
</evidence>
<gene>
    <name evidence="9" type="ORF">MELIAE_LOCUS7186</name>
</gene>
<evidence type="ECO:0000313" key="10">
    <source>
        <dbReference type="Proteomes" id="UP001154078"/>
    </source>
</evidence>
<evidence type="ECO:0000256" key="3">
    <source>
        <dbReference type="ARBA" id="ARBA00022475"/>
    </source>
</evidence>
<name>A0A9P0FIR1_BRAAE</name>